<feature type="compositionally biased region" description="Low complexity" evidence="12">
    <location>
        <begin position="823"/>
        <end position="838"/>
    </location>
</feature>
<feature type="compositionally biased region" description="Low complexity" evidence="12">
    <location>
        <begin position="928"/>
        <end position="944"/>
    </location>
</feature>
<evidence type="ECO:0000256" key="6">
    <source>
        <dbReference type="ARBA" id="ARBA00022889"/>
    </source>
</evidence>
<dbReference type="GO" id="GO:0098632">
    <property type="term" value="F:cell-cell adhesion mediator activity"/>
    <property type="evidence" value="ECO:0007669"/>
    <property type="project" value="TreeGrafter"/>
</dbReference>
<reference evidence="17" key="1">
    <citation type="submission" date="2025-08" db="UniProtKB">
        <authorList>
            <consortium name="Ensembl"/>
        </authorList>
    </citation>
    <scope>IDENTIFICATION</scope>
</reference>
<evidence type="ECO:0000259" key="15">
    <source>
        <dbReference type="PROSITE" id="PS50835"/>
    </source>
</evidence>
<dbReference type="PROSITE" id="PS50835">
    <property type="entry name" value="IG_LIKE"/>
    <property type="match status" value="5"/>
</dbReference>
<dbReference type="FunFam" id="2.60.40.10:FF:000086">
    <property type="entry name" value="Neural cell adhesion molecule 1"/>
    <property type="match status" value="1"/>
</dbReference>
<dbReference type="InterPro" id="IPR036116">
    <property type="entry name" value="FN3_sf"/>
</dbReference>
<evidence type="ECO:0000256" key="2">
    <source>
        <dbReference type="ARBA" id="ARBA00022475"/>
    </source>
</evidence>
<keyword evidence="2" id="KW-1003">Cell membrane</keyword>
<keyword evidence="7 13" id="KW-1133">Transmembrane helix</keyword>
<keyword evidence="3 13" id="KW-0812">Transmembrane</keyword>
<feature type="compositionally biased region" description="Polar residues" evidence="12">
    <location>
        <begin position="997"/>
        <end position="1006"/>
    </location>
</feature>
<dbReference type="Bgee" id="ENSNBRG00000021190">
    <property type="expression patterns" value="Expressed in camera-type eye and 4 other cell types or tissues"/>
</dbReference>
<dbReference type="Ensembl" id="ENSNBRT00000029150.1">
    <property type="protein sequence ID" value="ENSNBRP00000028406.1"/>
    <property type="gene ID" value="ENSNBRG00000021190.1"/>
</dbReference>
<feature type="domain" description="Ig-like" evidence="15">
    <location>
        <begin position="133"/>
        <end position="206"/>
    </location>
</feature>
<feature type="compositionally biased region" description="Pro residues" evidence="12">
    <location>
        <begin position="841"/>
        <end position="864"/>
    </location>
</feature>
<evidence type="ECO:0000256" key="13">
    <source>
        <dbReference type="SAM" id="Phobius"/>
    </source>
</evidence>
<keyword evidence="10" id="KW-0325">Glycoprotein</keyword>
<dbReference type="Proteomes" id="UP000261580">
    <property type="component" value="Unassembled WGS sequence"/>
</dbReference>
<evidence type="ECO:0000313" key="18">
    <source>
        <dbReference type="Proteomes" id="UP000261580"/>
    </source>
</evidence>
<dbReference type="InterPro" id="IPR013098">
    <property type="entry name" value="Ig_I-set"/>
</dbReference>
<keyword evidence="9" id="KW-1015">Disulfide bond</keyword>
<dbReference type="SUPFAM" id="SSF48726">
    <property type="entry name" value="Immunoglobulin"/>
    <property type="match status" value="5"/>
</dbReference>
<dbReference type="GO" id="GO:0007411">
    <property type="term" value="P:axon guidance"/>
    <property type="evidence" value="ECO:0007669"/>
    <property type="project" value="TreeGrafter"/>
</dbReference>
<dbReference type="FunFam" id="2.60.40.10:FF:000159">
    <property type="entry name" value="neural cell adhesion molecule 1 isoform X2"/>
    <property type="match status" value="1"/>
</dbReference>
<keyword evidence="6" id="KW-0130">Cell adhesion</keyword>
<evidence type="ECO:0000256" key="1">
    <source>
        <dbReference type="ARBA" id="ARBA00004251"/>
    </source>
</evidence>
<dbReference type="FunFam" id="2.60.40.10:FF:000636">
    <property type="entry name" value="Neural cell adhesion molecule 2"/>
    <property type="match status" value="1"/>
</dbReference>
<evidence type="ECO:0000256" key="8">
    <source>
        <dbReference type="ARBA" id="ARBA00023136"/>
    </source>
</evidence>
<evidence type="ECO:0000256" key="12">
    <source>
        <dbReference type="SAM" id="MobiDB-lite"/>
    </source>
</evidence>
<feature type="region of interest" description="Disordered" evidence="12">
    <location>
        <begin position="1108"/>
        <end position="1166"/>
    </location>
</feature>
<evidence type="ECO:0000259" key="16">
    <source>
        <dbReference type="PROSITE" id="PS50853"/>
    </source>
</evidence>
<evidence type="ECO:0000256" key="10">
    <source>
        <dbReference type="ARBA" id="ARBA00023180"/>
    </source>
</evidence>
<evidence type="ECO:0000256" key="14">
    <source>
        <dbReference type="SAM" id="SignalP"/>
    </source>
</evidence>
<dbReference type="InterPro" id="IPR013783">
    <property type="entry name" value="Ig-like_fold"/>
</dbReference>
<dbReference type="InterPro" id="IPR007110">
    <property type="entry name" value="Ig-like_dom"/>
</dbReference>
<feature type="compositionally biased region" description="Pro residues" evidence="12">
    <location>
        <begin position="952"/>
        <end position="963"/>
    </location>
</feature>
<comment type="subcellular location">
    <subcellularLocation>
        <location evidence="1">Cell membrane</location>
        <topology evidence="1">Single-pass type I membrane protein</topology>
    </subcellularLocation>
</comment>
<dbReference type="PRINTS" id="PR01838">
    <property type="entry name" value="NCAMFAMILY"/>
</dbReference>
<protein>
    <submittedName>
        <fullName evidence="17">Neural cell adhesion molecule 1b</fullName>
    </submittedName>
</protein>
<dbReference type="SMART" id="SM00060">
    <property type="entry name" value="FN3"/>
    <property type="match status" value="2"/>
</dbReference>
<feature type="transmembrane region" description="Helical" evidence="13">
    <location>
        <begin position="705"/>
        <end position="730"/>
    </location>
</feature>
<dbReference type="CDD" id="cd00063">
    <property type="entry name" value="FN3"/>
    <property type="match status" value="2"/>
</dbReference>
<name>A0A3Q4I158_NEOBR</name>
<dbReference type="CDD" id="cd00096">
    <property type="entry name" value="Ig"/>
    <property type="match status" value="1"/>
</dbReference>
<proteinExistence type="predicted"/>
<dbReference type="GO" id="GO:0007156">
    <property type="term" value="P:homophilic cell adhesion via plasma membrane adhesion molecules"/>
    <property type="evidence" value="ECO:0007669"/>
    <property type="project" value="TreeGrafter"/>
</dbReference>
<dbReference type="GeneTree" id="ENSGT00940000155743"/>
<dbReference type="Pfam" id="PF07679">
    <property type="entry name" value="I-set"/>
    <property type="match status" value="3"/>
</dbReference>
<keyword evidence="5" id="KW-0677">Repeat</keyword>
<feature type="domain" description="Ig-like" evidence="15">
    <location>
        <begin position="229"/>
        <end position="315"/>
    </location>
</feature>
<reference evidence="17" key="2">
    <citation type="submission" date="2025-09" db="UniProtKB">
        <authorList>
            <consortium name="Ensembl"/>
        </authorList>
    </citation>
    <scope>IDENTIFICATION</scope>
</reference>
<keyword evidence="8 13" id="KW-0472">Membrane</keyword>
<dbReference type="InterPro" id="IPR003961">
    <property type="entry name" value="FN3_dom"/>
</dbReference>
<feature type="domain" description="Ig-like" evidence="15">
    <location>
        <begin position="322"/>
        <end position="427"/>
    </location>
</feature>
<dbReference type="STRING" id="32507.ENSNBRP00000028406"/>
<dbReference type="SMART" id="SM00408">
    <property type="entry name" value="IGc2"/>
    <property type="match status" value="5"/>
</dbReference>
<feature type="region of interest" description="Disordered" evidence="12">
    <location>
        <begin position="815"/>
        <end position="864"/>
    </location>
</feature>
<dbReference type="PANTHER" id="PTHR10075">
    <property type="entry name" value="BASIGIN RELATED"/>
    <property type="match status" value="1"/>
</dbReference>
<feature type="chain" id="PRO_5018730339" evidence="14">
    <location>
        <begin position="16"/>
        <end position="1166"/>
    </location>
</feature>
<evidence type="ECO:0000256" key="3">
    <source>
        <dbReference type="ARBA" id="ARBA00022692"/>
    </source>
</evidence>
<evidence type="ECO:0000256" key="5">
    <source>
        <dbReference type="ARBA" id="ARBA00022737"/>
    </source>
</evidence>
<dbReference type="GO" id="GO:0030424">
    <property type="term" value="C:axon"/>
    <property type="evidence" value="ECO:0007669"/>
    <property type="project" value="TreeGrafter"/>
</dbReference>
<dbReference type="AlphaFoldDB" id="A0A3Q4I158"/>
<keyword evidence="18" id="KW-1185">Reference proteome</keyword>
<feature type="region of interest" description="Disordered" evidence="12">
    <location>
        <begin position="881"/>
        <end position="1031"/>
    </location>
</feature>
<dbReference type="Pfam" id="PF13927">
    <property type="entry name" value="Ig_3"/>
    <property type="match status" value="2"/>
</dbReference>
<evidence type="ECO:0000313" key="17">
    <source>
        <dbReference type="Ensembl" id="ENSNBRP00000028406.1"/>
    </source>
</evidence>
<dbReference type="Pfam" id="PF00041">
    <property type="entry name" value="fn3"/>
    <property type="match status" value="1"/>
</dbReference>
<dbReference type="SMART" id="SM00409">
    <property type="entry name" value="IG"/>
    <property type="match status" value="5"/>
</dbReference>
<feature type="domain" description="Fibronectin type-III" evidence="16">
    <location>
        <begin position="593"/>
        <end position="689"/>
    </location>
</feature>
<organism evidence="17 18">
    <name type="scientific">Neolamprologus brichardi</name>
    <name type="common">Fairy cichlid</name>
    <name type="synonym">Lamprologus brichardi</name>
    <dbReference type="NCBI Taxonomy" id="32507"/>
    <lineage>
        <taxon>Eukaryota</taxon>
        <taxon>Metazoa</taxon>
        <taxon>Chordata</taxon>
        <taxon>Craniata</taxon>
        <taxon>Vertebrata</taxon>
        <taxon>Euteleostomi</taxon>
        <taxon>Actinopterygii</taxon>
        <taxon>Neopterygii</taxon>
        <taxon>Teleostei</taxon>
        <taxon>Neoteleostei</taxon>
        <taxon>Acanthomorphata</taxon>
        <taxon>Ovalentaria</taxon>
        <taxon>Cichlomorphae</taxon>
        <taxon>Cichliformes</taxon>
        <taxon>Cichlidae</taxon>
        <taxon>African cichlids</taxon>
        <taxon>Pseudocrenilabrinae</taxon>
        <taxon>Lamprologini</taxon>
        <taxon>Neolamprologus</taxon>
    </lineage>
</organism>
<dbReference type="SUPFAM" id="SSF49265">
    <property type="entry name" value="Fibronectin type III"/>
    <property type="match status" value="1"/>
</dbReference>
<dbReference type="Gene3D" id="2.60.40.10">
    <property type="entry name" value="Immunoglobulins"/>
    <property type="match status" value="7"/>
</dbReference>
<dbReference type="InterPro" id="IPR036179">
    <property type="entry name" value="Ig-like_dom_sf"/>
</dbReference>
<sequence>MSIFLVTCLLGPKLALLLFSECWVDSNFVLYVCFSVAVSLEVQITPTHGEISLGESKFFVCEVVGVAKHIDWFGPSGDRIEPNRQDTTVTRNDESSSTLTLYKAGTESAGTYKCVAINGDQQAESTVKVKIFQKITFQNAPSPQEFTEGDNANIVCDVVSSPPPTVLWKYKGAKIQMEKDVRFKVLNNNHLQIRGIKKTDEGLYTCEGRLMARGEIDLRVIKVVVNVLPTIRIWQSEVNATADVLQPAILTCAVDGYPEPMVTWTRNEVNLEAGEKYSFNEDGSEMTIMDVTKLDEGEYTCIAKNKAGETEKELSLKVFVKPNITYIINQTATEMEEQVTLTCEASGDPTPTITWSYGGHVFTEGEQASWTRPEQHKSPDGNVVVRSHARVSSLTLKYVKYTDAGQYLCTAHSVIGEDYQTAYMEVRYTPKINGTVAVYTWEGNPANISCEVKAHPSDVSIVWLRDGLQLPNSNTTNIKIFRTPSASFLQITPESENDFGSYNCTASNEMGTESKEFLLIQAGQWQCRDSKSILTLGSWVQRVYEVQDGSIGEVTVTGLKPDTSYEVKLSAVNGKGEGESCNAAFLKTEPVRNPNPPKLEGALQRKGNSLRVSWIKQDDGGSPILHYLIRYKPVQSSEWKPEIRLPSVSDHIVLSGLEWDTEYNIYVVAENQKGKSQPATMSFRTSSEPEAIPDLSEESPLSMGIMLWAGILVVVFILLLLAVDVTCYFVNKCGLIMCLCGKSGTGTKGHNLEEGKAAFMKDESKEPIVEVRTEDECSANHNAAGPVERHTAAYTAALALDTLSSVATNSDTATATIDPAQDSPSSETTTLTCSLSTPANEPSPTPVLAPAPTPESNTAPPPPLVSTAAVEAKMAPLIEQRGRDAPEEQEKLNTPPCTPEQIKPQKSGTPIPPKRRHSPKLAALNAKSSPPVSPLAVSPVSSSPTLDNRKPAPSPPVTKPPTQPNTVALNPEPPVQTASCLATTAPAPDPDSKPTAPDSSGRSLTAFNKDKTVDQTADSTTPTARVATTSSPAVIHGVPEDLDAVNPGSLVSGIPSPLPVTPIPSNPVPVNLEALPSNNLLISASDTYDLLTPDMGPKNADLDLEMINGTERPSMPPADLISLDSPPAAPSLPNGDEADPPSGPVLQPSETLAKTAPPVNDEYGSL</sequence>
<evidence type="ECO:0000256" key="9">
    <source>
        <dbReference type="ARBA" id="ARBA00023157"/>
    </source>
</evidence>
<dbReference type="FunFam" id="2.60.40.10:FF:001932">
    <property type="entry name" value="Neural cell adhesion molecule 1a"/>
    <property type="match status" value="1"/>
</dbReference>
<evidence type="ECO:0000256" key="4">
    <source>
        <dbReference type="ARBA" id="ARBA00022729"/>
    </source>
</evidence>
<feature type="domain" description="Ig-like" evidence="15">
    <location>
        <begin position="430"/>
        <end position="518"/>
    </location>
</feature>
<feature type="domain" description="Ig-like" evidence="15">
    <location>
        <begin position="12"/>
        <end position="130"/>
    </location>
</feature>
<dbReference type="GO" id="GO:0070593">
    <property type="term" value="P:dendrite self-avoidance"/>
    <property type="evidence" value="ECO:0007669"/>
    <property type="project" value="TreeGrafter"/>
</dbReference>
<accession>A0A3Q4I158</accession>
<keyword evidence="11" id="KW-0393">Immunoglobulin domain</keyword>
<dbReference type="InterPro" id="IPR009138">
    <property type="entry name" value="Neural_cell_adh"/>
</dbReference>
<evidence type="ECO:0000256" key="7">
    <source>
        <dbReference type="ARBA" id="ARBA00022989"/>
    </source>
</evidence>
<feature type="compositionally biased region" description="Basic and acidic residues" evidence="12">
    <location>
        <begin position="881"/>
        <end position="891"/>
    </location>
</feature>
<feature type="signal peptide" evidence="14">
    <location>
        <begin position="1"/>
        <end position="15"/>
    </location>
</feature>
<evidence type="ECO:0000256" key="11">
    <source>
        <dbReference type="ARBA" id="ARBA00023319"/>
    </source>
</evidence>
<dbReference type="GO" id="GO:0005886">
    <property type="term" value="C:plasma membrane"/>
    <property type="evidence" value="ECO:0007669"/>
    <property type="project" value="UniProtKB-SubCell"/>
</dbReference>
<dbReference type="InterPro" id="IPR003599">
    <property type="entry name" value="Ig_sub"/>
</dbReference>
<dbReference type="InterPro" id="IPR003598">
    <property type="entry name" value="Ig_sub2"/>
</dbReference>
<keyword evidence="4 14" id="KW-0732">Signal</keyword>
<dbReference type="PROSITE" id="PS50853">
    <property type="entry name" value="FN3"/>
    <property type="match status" value="1"/>
</dbReference>
<feature type="compositionally biased region" description="Polar residues" evidence="12">
    <location>
        <begin position="1014"/>
        <end position="1031"/>
    </location>
</feature>
<dbReference type="PANTHER" id="PTHR10075:SF100">
    <property type="entry name" value="FASCICLIN-2"/>
    <property type="match status" value="1"/>
</dbReference>